<feature type="compositionally biased region" description="Basic and acidic residues" evidence="1">
    <location>
        <begin position="7"/>
        <end position="17"/>
    </location>
</feature>
<accession>A0ABR3AEC3</accession>
<evidence type="ECO:0000313" key="3">
    <source>
        <dbReference type="Proteomes" id="UP001437256"/>
    </source>
</evidence>
<dbReference type="EMBL" id="JBBXMP010000002">
    <property type="protein sequence ID" value="KAL0071830.1"/>
    <property type="molecule type" value="Genomic_DNA"/>
</dbReference>
<proteinExistence type="predicted"/>
<reference evidence="2 3" key="1">
    <citation type="submission" date="2024-05" db="EMBL/GenBank/DDBJ databases">
        <title>A draft genome resource for the thread blight pathogen Marasmius tenuissimus strain MS-2.</title>
        <authorList>
            <person name="Yulfo-Soto G.E."/>
            <person name="Baruah I.K."/>
            <person name="Amoako-Attah I."/>
            <person name="Bukari Y."/>
            <person name="Meinhardt L.W."/>
            <person name="Bailey B.A."/>
            <person name="Cohen S.P."/>
        </authorList>
    </citation>
    <scope>NUCLEOTIDE SEQUENCE [LARGE SCALE GENOMIC DNA]</scope>
    <source>
        <strain evidence="2 3">MS-2</strain>
    </source>
</reference>
<sequence>MNPHQALKHESSPEHAKNAAMNEPNWWGPLECNWDGGWAQPIEDDPPLSKEAMKDREHRYFADQVDDLVPFWIRSVKAAEHGEVLKLSDFLESLEDRNIWPPRVPNPWRNPEAQSVIGGKGGSRNNLTPDWDMALGWKSHSGGQSDVSWRSNERKGFSLKKGIGRYENRKDESWSKLRERMGHDFVEDIAVQEAADDSRKHEMHVFFELPTAEKVKRIDDLIRSLHQSQFST</sequence>
<evidence type="ECO:0000313" key="2">
    <source>
        <dbReference type="EMBL" id="KAL0071830.1"/>
    </source>
</evidence>
<comment type="caution">
    <text evidence="2">The sequence shown here is derived from an EMBL/GenBank/DDBJ whole genome shotgun (WGS) entry which is preliminary data.</text>
</comment>
<feature type="region of interest" description="Disordered" evidence="1">
    <location>
        <begin position="1"/>
        <end position="26"/>
    </location>
</feature>
<dbReference type="Proteomes" id="UP001437256">
    <property type="component" value="Unassembled WGS sequence"/>
</dbReference>
<organism evidence="2 3">
    <name type="scientific">Marasmius tenuissimus</name>
    <dbReference type="NCBI Taxonomy" id="585030"/>
    <lineage>
        <taxon>Eukaryota</taxon>
        <taxon>Fungi</taxon>
        <taxon>Dikarya</taxon>
        <taxon>Basidiomycota</taxon>
        <taxon>Agaricomycotina</taxon>
        <taxon>Agaricomycetes</taxon>
        <taxon>Agaricomycetidae</taxon>
        <taxon>Agaricales</taxon>
        <taxon>Marasmiineae</taxon>
        <taxon>Marasmiaceae</taxon>
        <taxon>Marasmius</taxon>
    </lineage>
</organism>
<evidence type="ECO:0000256" key="1">
    <source>
        <dbReference type="SAM" id="MobiDB-lite"/>
    </source>
</evidence>
<keyword evidence="3" id="KW-1185">Reference proteome</keyword>
<protein>
    <submittedName>
        <fullName evidence="2">Uncharacterized protein</fullName>
    </submittedName>
</protein>
<gene>
    <name evidence="2" type="ORF">AAF712_000752</name>
</gene>
<name>A0ABR3AEC3_9AGAR</name>